<accession>A0A564YE05</accession>
<protein>
    <submittedName>
        <fullName evidence="1">Uncharacterized protein</fullName>
    </submittedName>
</protein>
<name>A0A564YE05_HYMDI</name>
<evidence type="ECO:0000313" key="1">
    <source>
        <dbReference type="EMBL" id="VUZ45501.1"/>
    </source>
</evidence>
<reference evidence="1 2" key="1">
    <citation type="submission" date="2019-07" db="EMBL/GenBank/DDBJ databases">
        <authorList>
            <person name="Jastrzebski P J."/>
            <person name="Paukszto L."/>
            <person name="Jastrzebski P J."/>
        </authorList>
    </citation>
    <scope>NUCLEOTIDE SEQUENCE [LARGE SCALE GENOMIC DNA]</scope>
    <source>
        <strain evidence="1 2">WMS-il1</strain>
    </source>
</reference>
<keyword evidence="2" id="KW-1185">Reference proteome</keyword>
<dbReference type="EMBL" id="CABIJS010000177">
    <property type="protein sequence ID" value="VUZ45501.1"/>
    <property type="molecule type" value="Genomic_DNA"/>
</dbReference>
<organism evidence="1 2">
    <name type="scientific">Hymenolepis diminuta</name>
    <name type="common">Rat tapeworm</name>
    <dbReference type="NCBI Taxonomy" id="6216"/>
    <lineage>
        <taxon>Eukaryota</taxon>
        <taxon>Metazoa</taxon>
        <taxon>Spiralia</taxon>
        <taxon>Lophotrochozoa</taxon>
        <taxon>Platyhelminthes</taxon>
        <taxon>Cestoda</taxon>
        <taxon>Eucestoda</taxon>
        <taxon>Cyclophyllidea</taxon>
        <taxon>Hymenolepididae</taxon>
        <taxon>Hymenolepis</taxon>
    </lineage>
</organism>
<evidence type="ECO:0000313" key="2">
    <source>
        <dbReference type="Proteomes" id="UP000321570"/>
    </source>
</evidence>
<gene>
    <name evidence="1" type="ORF">WMSIL1_LOCUS5554</name>
</gene>
<sequence length="90" mass="10569">MVRVFHIFFICIHFGSPYRKLLSILKSKDLTDLLLVDGSFAVTPLEEFLIVFSSAATKQEFPFLIWTDKKFLSPSHQPVYHFRRCIVDFK</sequence>
<dbReference type="Proteomes" id="UP000321570">
    <property type="component" value="Unassembled WGS sequence"/>
</dbReference>
<dbReference type="AlphaFoldDB" id="A0A564YE05"/>
<proteinExistence type="predicted"/>